<dbReference type="InterPro" id="IPR029062">
    <property type="entry name" value="Class_I_gatase-like"/>
</dbReference>
<dbReference type="EMBL" id="CAJMWX010000446">
    <property type="protein sequence ID" value="CAE6417803.1"/>
    <property type="molecule type" value="Genomic_DNA"/>
</dbReference>
<feature type="compositionally biased region" description="Low complexity" evidence="10">
    <location>
        <begin position="339"/>
        <end position="348"/>
    </location>
</feature>
<evidence type="ECO:0000256" key="5">
    <source>
        <dbReference type="ARBA" id="ARBA00022679"/>
    </source>
</evidence>
<dbReference type="GO" id="GO:0005737">
    <property type="term" value="C:cytoplasm"/>
    <property type="evidence" value="ECO:0007669"/>
    <property type="project" value="TreeGrafter"/>
</dbReference>
<dbReference type="GO" id="GO:0046654">
    <property type="term" value="P:tetrahydrofolate biosynthetic process"/>
    <property type="evidence" value="ECO:0007669"/>
    <property type="project" value="UniProtKB-UniPathway"/>
</dbReference>
<evidence type="ECO:0000256" key="9">
    <source>
        <dbReference type="ARBA" id="ARBA00031904"/>
    </source>
</evidence>
<dbReference type="Pfam" id="PF01063">
    <property type="entry name" value="Aminotran_4"/>
    <property type="match status" value="1"/>
</dbReference>
<comment type="catalytic activity">
    <reaction evidence="1">
        <text>chorismate + L-glutamine = 4-amino-4-deoxychorismate + L-glutamate</text>
        <dbReference type="Rhea" id="RHEA:11672"/>
        <dbReference type="ChEBI" id="CHEBI:29748"/>
        <dbReference type="ChEBI" id="CHEBI:29985"/>
        <dbReference type="ChEBI" id="CHEBI:58359"/>
        <dbReference type="ChEBI" id="CHEBI:58406"/>
        <dbReference type="EC" id="2.6.1.85"/>
    </reaction>
</comment>
<evidence type="ECO:0000256" key="7">
    <source>
        <dbReference type="ARBA" id="ARBA00022962"/>
    </source>
</evidence>
<dbReference type="SUPFAM" id="SSF56752">
    <property type="entry name" value="D-aminoacid aminotransferase-like PLP-dependent enzymes"/>
    <property type="match status" value="1"/>
</dbReference>
<dbReference type="GO" id="GO:0046820">
    <property type="term" value="F:4-amino-4-deoxychorismate synthase activity"/>
    <property type="evidence" value="ECO:0007669"/>
    <property type="project" value="UniProtKB-EC"/>
</dbReference>
<dbReference type="InterPro" id="IPR001544">
    <property type="entry name" value="Aminotrans_IV"/>
</dbReference>
<keyword evidence="7" id="KW-0315">Glutamine amidotransferase</keyword>
<dbReference type="CDD" id="cd01743">
    <property type="entry name" value="GATase1_Anthranilate_Synthase"/>
    <property type="match status" value="1"/>
</dbReference>
<evidence type="ECO:0000256" key="10">
    <source>
        <dbReference type="SAM" id="MobiDB-lite"/>
    </source>
</evidence>
<dbReference type="NCBIfam" id="TIGR00566">
    <property type="entry name" value="trpG_papA"/>
    <property type="match status" value="1"/>
</dbReference>
<feature type="domain" description="Glutamine amidotransferase" evidence="11">
    <location>
        <begin position="381"/>
        <end position="587"/>
    </location>
</feature>
<dbReference type="GO" id="GO:0008153">
    <property type="term" value="P:4-aminobenzoate biosynthetic process"/>
    <property type="evidence" value="ECO:0007669"/>
    <property type="project" value="TreeGrafter"/>
</dbReference>
<evidence type="ECO:0000259" key="12">
    <source>
        <dbReference type="Pfam" id="PF00425"/>
    </source>
</evidence>
<dbReference type="InterPro" id="IPR006221">
    <property type="entry name" value="TrpG/PapA_dom"/>
</dbReference>
<reference evidence="14" key="1">
    <citation type="submission" date="2021-01" db="EMBL/GenBank/DDBJ databases">
        <authorList>
            <person name="Kaushik A."/>
        </authorList>
    </citation>
    <scope>NUCLEOTIDE SEQUENCE</scope>
    <source>
        <strain evidence="14">AG4-R118</strain>
    </source>
</reference>
<dbReference type="InterPro" id="IPR036038">
    <property type="entry name" value="Aminotransferase-like"/>
</dbReference>
<dbReference type="Pfam" id="PF00425">
    <property type="entry name" value="Chorismate_bind"/>
    <property type="match status" value="1"/>
</dbReference>
<protein>
    <recommendedName>
        <fullName evidence="4">aminodeoxychorismate synthase</fullName>
        <ecNumber evidence="4">2.6.1.85</ecNumber>
    </recommendedName>
    <alternativeName>
        <fullName evidence="8">Para-aminobenzoate synthase</fullName>
    </alternativeName>
    <alternativeName>
        <fullName evidence="9">p-aminobenzoic acid synthase</fullName>
    </alternativeName>
</protein>
<dbReference type="Proteomes" id="UP000663888">
    <property type="component" value="Unassembled WGS sequence"/>
</dbReference>
<evidence type="ECO:0000313" key="15">
    <source>
        <dbReference type="Proteomes" id="UP000663888"/>
    </source>
</evidence>
<evidence type="ECO:0000256" key="2">
    <source>
        <dbReference type="ARBA" id="ARBA00005009"/>
    </source>
</evidence>
<proteinExistence type="inferred from homology"/>
<dbReference type="SUPFAM" id="SSF56322">
    <property type="entry name" value="ADC synthase"/>
    <property type="match status" value="1"/>
</dbReference>
<dbReference type="GO" id="GO:0000162">
    <property type="term" value="P:L-tryptophan biosynthetic process"/>
    <property type="evidence" value="ECO:0007669"/>
    <property type="project" value="TreeGrafter"/>
</dbReference>
<comment type="caution">
    <text evidence="14">The sequence shown here is derived from an EMBL/GenBank/DDBJ whole genome shotgun (WGS) entry which is preliminary data.</text>
</comment>
<dbReference type="PANTHER" id="PTHR11236:SF18">
    <property type="entry name" value="AMINODEOXYCHORISMATE SYNTHASE"/>
    <property type="match status" value="1"/>
</dbReference>
<dbReference type="InterPro" id="IPR017926">
    <property type="entry name" value="GATASE"/>
</dbReference>
<gene>
    <name evidence="14" type="ORF">RDB_LOCUS19022</name>
</gene>
<evidence type="ECO:0000256" key="8">
    <source>
        <dbReference type="ARBA" id="ARBA00031329"/>
    </source>
</evidence>
<dbReference type="InterPro" id="IPR006805">
    <property type="entry name" value="Anth_synth_I_N"/>
</dbReference>
<organism evidence="14 15">
    <name type="scientific">Rhizoctonia solani</name>
    <dbReference type="NCBI Taxonomy" id="456999"/>
    <lineage>
        <taxon>Eukaryota</taxon>
        <taxon>Fungi</taxon>
        <taxon>Dikarya</taxon>
        <taxon>Basidiomycota</taxon>
        <taxon>Agaricomycotina</taxon>
        <taxon>Agaricomycetes</taxon>
        <taxon>Cantharellales</taxon>
        <taxon>Ceratobasidiaceae</taxon>
        <taxon>Rhizoctonia</taxon>
    </lineage>
</organism>
<dbReference type="EC" id="2.6.1.85" evidence="4"/>
<feature type="domain" description="Anthranilate synthase component I N-terminal" evidence="13">
    <location>
        <begin position="687"/>
        <end position="822"/>
    </location>
</feature>
<evidence type="ECO:0000256" key="3">
    <source>
        <dbReference type="ARBA" id="ARBA00005970"/>
    </source>
</evidence>
<feature type="region of interest" description="Disordered" evidence="10">
    <location>
        <begin position="324"/>
        <end position="355"/>
    </location>
</feature>
<evidence type="ECO:0000313" key="14">
    <source>
        <dbReference type="EMBL" id="CAE6417803.1"/>
    </source>
</evidence>
<dbReference type="InterPro" id="IPR043131">
    <property type="entry name" value="BCAT-like_N"/>
</dbReference>
<dbReference type="InterPro" id="IPR015890">
    <property type="entry name" value="Chorismate_C"/>
</dbReference>
<dbReference type="AlphaFoldDB" id="A0A8H2X5J0"/>
<dbReference type="Pfam" id="PF00117">
    <property type="entry name" value="GATase"/>
    <property type="match status" value="1"/>
</dbReference>
<accession>A0A8H2X5J0</accession>
<dbReference type="GO" id="GO:0046656">
    <property type="term" value="P:folic acid biosynthetic process"/>
    <property type="evidence" value="ECO:0007669"/>
    <property type="project" value="UniProtKB-KW"/>
</dbReference>
<dbReference type="InterPro" id="IPR019999">
    <property type="entry name" value="Anth_synth_I-like"/>
</dbReference>
<comment type="similarity">
    <text evidence="3">In the C-terminal section; belongs to the anthranilate synthase component I family.</text>
</comment>
<evidence type="ECO:0000259" key="13">
    <source>
        <dbReference type="Pfam" id="PF04715"/>
    </source>
</evidence>
<evidence type="ECO:0000256" key="6">
    <source>
        <dbReference type="ARBA" id="ARBA00022909"/>
    </source>
</evidence>
<dbReference type="Gene3D" id="3.40.50.880">
    <property type="match status" value="1"/>
</dbReference>
<evidence type="ECO:0000259" key="11">
    <source>
        <dbReference type="Pfam" id="PF00117"/>
    </source>
</evidence>
<dbReference type="InterPro" id="IPR005801">
    <property type="entry name" value="ADC_synthase"/>
</dbReference>
<dbReference type="PANTHER" id="PTHR11236">
    <property type="entry name" value="AMINOBENZOATE/ANTHRANILATE SYNTHASE"/>
    <property type="match status" value="1"/>
</dbReference>
<keyword evidence="5" id="KW-0808">Transferase</keyword>
<comment type="pathway">
    <text evidence="2">Cofactor biosynthesis; tetrahydrofolate biosynthesis; 4-aminobenzoate from chorismate: step 1/2.</text>
</comment>
<feature type="domain" description="Chorismate-utilising enzyme C-terminal" evidence="12">
    <location>
        <begin position="895"/>
        <end position="1178"/>
    </location>
</feature>
<dbReference type="PRINTS" id="PR00095">
    <property type="entry name" value="ANTSNTHASEI"/>
</dbReference>
<evidence type="ECO:0000256" key="1">
    <source>
        <dbReference type="ARBA" id="ARBA00001000"/>
    </source>
</evidence>
<dbReference type="InterPro" id="IPR043132">
    <property type="entry name" value="BCAT-like_C"/>
</dbReference>
<dbReference type="Gene3D" id="3.20.10.10">
    <property type="entry name" value="D-amino Acid Aminotransferase, subunit A, domain 2"/>
    <property type="match status" value="1"/>
</dbReference>
<evidence type="ECO:0000256" key="4">
    <source>
        <dbReference type="ARBA" id="ARBA00013139"/>
    </source>
</evidence>
<name>A0A8H2X5J0_9AGAM</name>
<dbReference type="SUPFAM" id="SSF52317">
    <property type="entry name" value="Class I glutamine amidotransferase-like"/>
    <property type="match status" value="1"/>
</dbReference>
<keyword evidence="6" id="KW-0289">Folate biosynthesis</keyword>
<dbReference type="Gene3D" id="3.30.470.10">
    <property type="match status" value="1"/>
</dbReference>
<feature type="compositionally biased region" description="Polar residues" evidence="10">
    <location>
        <begin position="327"/>
        <end position="338"/>
    </location>
</feature>
<dbReference type="Pfam" id="PF04715">
    <property type="entry name" value="Anth_synt_I_N"/>
    <property type="match status" value="1"/>
</dbReference>
<feature type="non-terminal residue" evidence="14">
    <location>
        <position position="1"/>
    </location>
</feature>
<dbReference type="PROSITE" id="PS51273">
    <property type="entry name" value="GATASE_TYPE_1"/>
    <property type="match status" value="1"/>
</dbReference>
<dbReference type="Gene3D" id="3.60.120.10">
    <property type="entry name" value="Anthranilate synthase"/>
    <property type="match status" value="1"/>
</dbReference>
<dbReference type="UniPathway" id="UPA00077">
    <property type="reaction ID" value="UER00149"/>
</dbReference>
<sequence length="1189" mass="130794">ITTLSYRNSGTPDLSSYACFGFFCLDINRFCIVAMSGAPRACPLTTIGYDPKEEGFYLLERHYARLTAAAKELLPGLNLVPKFEELIEALWRCIDILGRDVRQRVRVVLDQNGQYQITATQLPKTTTRLLPLRLDTVPTPVTPLAAHKSTARYIYEMARARVHADYASNEPLCDSPFDVLMWNPSGDITETSIANFAVYLHGSELLSAVPDWSRGPQELAKGTYVTPCLSKGLIAGVMRAEFLENGTMVEGTITKEDLLRYAKSPNSYTMVCFNAVRGMYPVCLIGIQPELQPQFGCLPETKQGYSAPHNPAAPALPKPLDLHISGATPNTTPELTPVSSIRHSNSSSPPRTHSEIDVIPEAHPPLVESIISTPFPWRRGVIIDCYDSYTNNLLQLFEQDCQSPTTPSGCFDAILSAHVAVIRADQISWSEFRSQVLPDIDFVILSPGPGSPHVPADIGVGGDLLLAMTSEDSGVQPIPIFGICLGHQALAALLGGKVVPAKELVHGRNVPIQHNGESIFKGLNPERVLQQVRYNSLTVDHTAIPSQLDVIATNPEDGEVMGLQHKTLPLYSVQFHPESIYSRRSNHGIDAGKHILRNFMDIVDDFWAANDRPERLPLPINIRKLCVLNTVFSDIDDSQPAENKAEASSRRDPIYSVQRHDIGSLVPSFARNQLDLVFEATTYSSTSPFFWLDSAAAASGDSFARFSYMGPASLDACISYDLASDRVTYGSNKSVQLEEGDTFWCWMDRVQSDLASLVDLEEGPEGLQCGFVGYFGYEMKAGALPGYGRSSIEKPSAPQPPDAQFMFADRLIAYDHWNKTWFALGLVRNETKDHARSLLEQEMGLQIGMSSSEYAGWIEEIHQKLSNLAASGEPAIPSSHIEPLPLSFTYNSTSDAYKSAIQACQSHIADGNSYELCLTGQYTASAREQNLDYWAIYKHFRIQNPASHAAFISFPATQTNIMSCSPELFIRFDGTNGRQAVMKPIKGTLKRSKCKCGGLCKLPACGPRKAECDTVRYKADEERVRAFVNNPKETAENLMIADLIRANLIEFCGTSSVDVPKLFALETYENVYSLVSTVTGEMLPSVGTVEGVRRCFPPGSMTGAPKLRSVQILEGLETSSRRGIYSGCLGFLSLNNRAVFSVVIRTLIAHQDQLTYGAGGAITWLSDANGEWDEVVLKARSVLKDRVSE</sequence>